<reference evidence="2 3" key="1">
    <citation type="submission" date="2022-10" db="EMBL/GenBank/DDBJ databases">
        <title>The complete genomes of actinobacterial strains from the NBC collection.</title>
        <authorList>
            <person name="Joergensen T.S."/>
            <person name="Alvarez Arevalo M."/>
            <person name="Sterndorff E.B."/>
            <person name="Faurdal D."/>
            <person name="Vuksanovic O."/>
            <person name="Mourched A.-S."/>
            <person name="Charusanti P."/>
            <person name="Shaw S."/>
            <person name="Blin K."/>
            <person name="Weber T."/>
        </authorList>
    </citation>
    <scope>NUCLEOTIDE SEQUENCE [LARGE SCALE GENOMIC DNA]</scope>
    <source>
        <strain evidence="2 3">NBC 01774</strain>
    </source>
</reference>
<dbReference type="Proteomes" id="UP001344251">
    <property type="component" value="Chromosome"/>
</dbReference>
<organism evidence="2 3">
    <name type="scientific">Streptomyces decoyicus</name>
    <dbReference type="NCBI Taxonomy" id="249567"/>
    <lineage>
        <taxon>Bacteria</taxon>
        <taxon>Bacillati</taxon>
        <taxon>Actinomycetota</taxon>
        <taxon>Actinomycetes</taxon>
        <taxon>Kitasatosporales</taxon>
        <taxon>Streptomycetaceae</taxon>
        <taxon>Streptomyces</taxon>
    </lineage>
</organism>
<feature type="domain" description="GerMN" evidence="1">
    <location>
        <begin position="43"/>
        <end position="131"/>
    </location>
</feature>
<evidence type="ECO:0000313" key="2">
    <source>
        <dbReference type="EMBL" id="WSB69905.1"/>
    </source>
</evidence>
<evidence type="ECO:0000313" key="3">
    <source>
        <dbReference type="Proteomes" id="UP001344251"/>
    </source>
</evidence>
<evidence type="ECO:0000259" key="1">
    <source>
        <dbReference type="Pfam" id="PF10646"/>
    </source>
</evidence>
<name>A0ABZ1FI11_9ACTN</name>
<dbReference type="EMBL" id="CP109106">
    <property type="protein sequence ID" value="WSB69905.1"/>
    <property type="molecule type" value="Genomic_DNA"/>
</dbReference>
<accession>A0ABZ1FI11</accession>
<dbReference type="Pfam" id="PF10646">
    <property type="entry name" value="Germane"/>
    <property type="match status" value="1"/>
</dbReference>
<keyword evidence="3" id="KW-1185">Reference proteome</keyword>
<sequence length="164" mass="17172">MTRPRTALTCCVLALVAAGCGIRPTDVTDGGTAPSGISKGMRIYFASDNGPRGVPRPEVTFDQLDDAFKLLIAGPSPAERADGLTNLLPTDVDFSADAVDGEVTIAAPGYPTGSSQDQATGQLVCTLARAEVLVHGTRPDKVQVIIAGDGERVGPYRCQQFLQR</sequence>
<dbReference type="InterPro" id="IPR019606">
    <property type="entry name" value="GerMN"/>
</dbReference>
<gene>
    <name evidence="2" type="ORF">OG863_19195</name>
</gene>
<protein>
    <submittedName>
        <fullName evidence="2">GerMN domain-containing protein</fullName>
    </submittedName>
</protein>
<dbReference type="PROSITE" id="PS51257">
    <property type="entry name" value="PROKAR_LIPOPROTEIN"/>
    <property type="match status" value="1"/>
</dbReference>
<proteinExistence type="predicted"/>
<dbReference type="RefSeq" id="WP_326619453.1">
    <property type="nucleotide sequence ID" value="NZ_CP109106.1"/>
</dbReference>